<feature type="transmembrane region" description="Helical" evidence="1">
    <location>
        <begin position="196"/>
        <end position="214"/>
    </location>
</feature>
<feature type="transmembrane region" description="Helical" evidence="1">
    <location>
        <begin position="131"/>
        <end position="155"/>
    </location>
</feature>
<evidence type="ECO:0000256" key="1">
    <source>
        <dbReference type="SAM" id="Phobius"/>
    </source>
</evidence>
<dbReference type="EMBL" id="JBHUOQ010000001">
    <property type="protein sequence ID" value="MFD2828944.1"/>
    <property type="molecule type" value="Genomic_DNA"/>
</dbReference>
<feature type="transmembrane region" description="Helical" evidence="1">
    <location>
        <begin position="23"/>
        <end position="41"/>
    </location>
</feature>
<sequence>MKENFARSGTLFLQYLKRDWKKIIFWITGLGLFSAVFVPAFEEIAKGQGLTGMYETMQNPAMTAMVGPTPVDSAAEYTVGAMYTHEMLLFCGVVAMIISALHVVSHTRKEEDLGLTELVRSFQVGRQANSLAVLLEVTLINIILAAVISVIMMSFNADGFSVSGTVIFGTSIGAAGLIGAVIALAASQLMPSSSGASGLTLGIIGLMYIIRAGTDTVNTDLSMLNPMGWTYLTFPFTENNVMPLIYTAAFLIIVSVIAFTLEGYRDMGAGYLPERAGHPQASRMLLSVPGWFFRINRSVIISWMIGFIAIGAAYGSIYGDMQSFIESNAMIQQMFTTTGVSIEVSFTGTIMAVVISLVSILPIVIVNKLYNEETRQHLSQIYATRVSRGKLFFTALGLAVTVGFIGTLISALGLGLTALGSMDNTSVISLSDFINSGLNFFPVVLFFTGISSLLLGWLPKFGKLVYIVLVYSFFLDYFQGILDLPEWVEKTAVQSFLPRVPLDSFEWGPFLIITGISIFLMLLGYIGYKRRDLA</sequence>
<feature type="transmembrane region" description="Helical" evidence="1">
    <location>
        <begin position="161"/>
        <end position="184"/>
    </location>
</feature>
<proteinExistence type="predicted"/>
<feature type="transmembrane region" description="Helical" evidence="1">
    <location>
        <begin position="87"/>
        <end position="104"/>
    </location>
</feature>
<feature type="transmembrane region" description="Helical" evidence="1">
    <location>
        <begin position="299"/>
        <end position="317"/>
    </location>
</feature>
<feature type="transmembrane region" description="Helical" evidence="1">
    <location>
        <begin position="350"/>
        <end position="370"/>
    </location>
</feature>
<comment type="caution">
    <text evidence="2">The sequence shown here is derived from an EMBL/GenBank/DDBJ whole genome shotgun (WGS) entry which is preliminary data.</text>
</comment>
<feature type="transmembrane region" description="Helical" evidence="1">
    <location>
        <begin position="391"/>
        <end position="419"/>
    </location>
</feature>
<keyword evidence="1" id="KW-1133">Transmembrane helix</keyword>
<gene>
    <name evidence="2" type="ORF">ACFSX4_00600</name>
</gene>
<keyword evidence="1" id="KW-0812">Transmembrane</keyword>
<accession>A0ABW5WUD6</accession>
<feature type="transmembrane region" description="Helical" evidence="1">
    <location>
        <begin position="439"/>
        <end position="457"/>
    </location>
</feature>
<feature type="transmembrane region" description="Helical" evidence="1">
    <location>
        <begin position="241"/>
        <end position="261"/>
    </location>
</feature>
<keyword evidence="3" id="KW-1185">Reference proteome</keyword>
<dbReference type="Proteomes" id="UP001597519">
    <property type="component" value="Unassembled WGS sequence"/>
</dbReference>
<feature type="transmembrane region" description="Helical" evidence="1">
    <location>
        <begin position="464"/>
        <end position="482"/>
    </location>
</feature>
<keyword evidence="1" id="KW-0472">Membrane</keyword>
<protein>
    <submittedName>
        <fullName evidence="2">ABC transporter permease</fullName>
    </submittedName>
</protein>
<dbReference type="RefSeq" id="WP_377770498.1">
    <property type="nucleotide sequence ID" value="NZ_JBHUOQ010000001.1"/>
</dbReference>
<name>A0ABW5WUD6_9STAP</name>
<reference evidence="3" key="1">
    <citation type="journal article" date="2019" name="Int. J. Syst. Evol. Microbiol.">
        <title>The Global Catalogue of Microorganisms (GCM) 10K type strain sequencing project: providing services to taxonomists for standard genome sequencing and annotation.</title>
        <authorList>
            <consortium name="The Broad Institute Genomics Platform"/>
            <consortium name="The Broad Institute Genome Sequencing Center for Infectious Disease"/>
            <person name="Wu L."/>
            <person name="Ma J."/>
        </authorList>
    </citation>
    <scope>NUCLEOTIDE SEQUENCE [LARGE SCALE GENOMIC DNA]</scope>
    <source>
        <strain evidence="3">KCTC 33575</strain>
    </source>
</reference>
<evidence type="ECO:0000313" key="3">
    <source>
        <dbReference type="Proteomes" id="UP001597519"/>
    </source>
</evidence>
<evidence type="ECO:0000313" key="2">
    <source>
        <dbReference type="EMBL" id="MFD2828944.1"/>
    </source>
</evidence>
<feature type="transmembrane region" description="Helical" evidence="1">
    <location>
        <begin position="507"/>
        <end position="528"/>
    </location>
</feature>
<organism evidence="2 3">
    <name type="scientific">Corticicoccus populi</name>
    <dbReference type="NCBI Taxonomy" id="1812821"/>
    <lineage>
        <taxon>Bacteria</taxon>
        <taxon>Bacillati</taxon>
        <taxon>Bacillota</taxon>
        <taxon>Bacilli</taxon>
        <taxon>Bacillales</taxon>
        <taxon>Staphylococcaceae</taxon>
        <taxon>Corticicoccus</taxon>
    </lineage>
</organism>